<keyword evidence="3" id="KW-0472">Membrane</keyword>
<feature type="coiled-coil region" evidence="1">
    <location>
        <begin position="42"/>
        <end position="79"/>
    </location>
</feature>
<reference evidence="4 5" key="1">
    <citation type="journal article" date="2019" name="Nat. Microbiol.">
        <title>Mediterranean grassland soil C-N compound turnover is dependent on rainfall and depth, and is mediated by genomically divergent microorganisms.</title>
        <authorList>
            <person name="Diamond S."/>
            <person name="Andeer P.F."/>
            <person name="Li Z."/>
            <person name="Crits-Christoph A."/>
            <person name="Burstein D."/>
            <person name="Anantharaman K."/>
            <person name="Lane K.R."/>
            <person name="Thomas B.C."/>
            <person name="Pan C."/>
            <person name="Northen T.R."/>
            <person name="Banfield J.F."/>
        </authorList>
    </citation>
    <scope>NUCLEOTIDE SEQUENCE [LARGE SCALE GENOMIC DNA]</scope>
    <source>
        <strain evidence="4">WS_9</strain>
    </source>
</reference>
<dbReference type="GO" id="GO:0043107">
    <property type="term" value="P:type IV pilus-dependent motility"/>
    <property type="evidence" value="ECO:0007669"/>
    <property type="project" value="InterPro"/>
</dbReference>
<evidence type="ECO:0000313" key="4">
    <source>
        <dbReference type="EMBL" id="TMQ66726.1"/>
    </source>
</evidence>
<dbReference type="PANTHER" id="PTHR39555:SF1">
    <property type="entry name" value="TYPE IV PILUS INNER MEMBRANE COMPONENT PILO"/>
    <property type="match status" value="1"/>
</dbReference>
<dbReference type="PANTHER" id="PTHR39555">
    <property type="entry name" value="FIMBRIAL ASSEMBLY PROTEIN PILO-LIKE PROTEIN-RELATED"/>
    <property type="match status" value="1"/>
</dbReference>
<keyword evidence="3" id="KW-0812">Transmembrane</keyword>
<dbReference type="InterPro" id="IPR014717">
    <property type="entry name" value="Transl_elong_EF1B/ribsomal_bS6"/>
</dbReference>
<feature type="region of interest" description="Disordered" evidence="2">
    <location>
        <begin position="187"/>
        <end position="207"/>
    </location>
</feature>
<dbReference type="Proteomes" id="UP000317691">
    <property type="component" value="Unassembled WGS sequence"/>
</dbReference>
<keyword evidence="1" id="KW-0175">Coiled coil</keyword>
<dbReference type="Pfam" id="PF04350">
    <property type="entry name" value="PilO"/>
    <property type="match status" value="1"/>
</dbReference>
<accession>A0A538TSX9</accession>
<evidence type="ECO:0000256" key="1">
    <source>
        <dbReference type="SAM" id="Coils"/>
    </source>
</evidence>
<organism evidence="4 5">
    <name type="scientific">Eiseniibacteriota bacterium</name>
    <dbReference type="NCBI Taxonomy" id="2212470"/>
    <lineage>
        <taxon>Bacteria</taxon>
        <taxon>Candidatus Eiseniibacteriota</taxon>
    </lineage>
</organism>
<evidence type="ECO:0000256" key="2">
    <source>
        <dbReference type="SAM" id="MobiDB-lite"/>
    </source>
</evidence>
<evidence type="ECO:0000256" key="3">
    <source>
        <dbReference type="SAM" id="Phobius"/>
    </source>
</evidence>
<name>A0A538TSX9_UNCEI</name>
<gene>
    <name evidence="4" type="ORF">E6K79_02125</name>
</gene>
<keyword evidence="3" id="KW-1133">Transmembrane helix</keyword>
<evidence type="ECO:0008006" key="6">
    <source>
        <dbReference type="Google" id="ProtNLM"/>
    </source>
</evidence>
<evidence type="ECO:0000313" key="5">
    <source>
        <dbReference type="Proteomes" id="UP000317691"/>
    </source>
</evidence>
<dbReference type="GO" id="GO:0043683">
    <property type="term" value="P:type IV pilus assembly"/>
    <property type="evidence" value="ECO:0007669"/>
    <property type="project" value="InterPro"/>
</dbReference>
<proteinExistence type="predicted"/>
<protein>
    <recommendedName>
        <fullName evidence="6">Pilus assembly protein PilO</fullName>
    </recommendedName>
</protein>
<sequence length="207" mass="23065">MDLKDPKTQKLIMIVAGTAALVYFYIFADFVPFNYKVRAEEISRLKAEHTRCMNELTKAQQLVNRLPELKREFALLTQRWQVAQELLPTQKEVASLLRKVTMAGQEAGVKFLLFKPAEPTKRTDFTENPVQVSVTGGFHRAGAFFGEIADLSRLVNVSQLRLKGFDKGDLDETVQADFIATAYTLAEGTTAEGKPNEPAKQPSAAAK</sequence>
<dbReference type="AlphaFoldDB" id="A0A538TSX9"/>
<comment type="caution">
    <text evidence="4">The sequence shown here is derived from an EMBL/GenBank/DDBJ whole genome shotgun (WGS) entry which is preliminary data.</text>
</comment>
<dbReference type="Gene3D" id="3.30.70.60">
    <property type="match status" value="1"/>
</dbReference>
<dbReference type="InterPro" id="IPR007445">
    <property type="entry name" value="PilO"/>
</dbReference>
<dbReference type="EMBL" id="VBOZ01000008">
    <property type="protein sequence ID" value="TMQ66726.1"/>
    <property type="molecule type" value="Genomic_DNA"/>
</dbReference>
<feature type="transmembrane region" description="Helical" evidence="3">
    <location>
        <begin position="12"/>
        <end position="35"/>
    </location>
</feature>